<dbReference type="AlphaFoldDB" id="V8N2S3"/>
<feature type="non-terminal residue" evidence="2">
    <location>
        <position position="74"/>
    </location>
</feature>
<proteinExistence type="predicted"/>
<feature type="compositionally biased region" description="Basic and acidic residues" evidence="1">
    <location>
        <begin position="9"/>
        <end position="23"/>
    </location>
</feature>
<name>V8N2S3_OPHHA</name>
<reference evidence="2 3" key="1">
    <citation type="journal article" date="2013" name="Proc. Natl. Acad. Sci. U.S.A.">
        <title>The king cobra genome reveals dynamic gene evolution and adaptation in the snake venom system.</title>
        <authorList>
            <person name="Vonk F.J."/>
            <person name="Casewell N.R."/>
            <person name="Henkel C.V."/>
            <person name="Heimberg A.M."/>
            <person name="Jansen H.J."/>
            <person name="McCleary R.J."/>
            <person name="Kerkkamp H.M."/>
            <person name="Vos R.A."/>
            <person name="Guerreiro I."/>
            <person name="Calvete J.J."/>
            <person name="Wuster W."/>
            <person name="Woods A.E."/>
            <person name="Logan J.M."/>
            <person name="Harrison R.A."/>
            <person name="Castoe T.A."/>
            <person name="de Koning A.P."/>
            <person name="Pollock D.D."/>
            <person name="Yandell M."/>
            <person name="Calderon D."/>
            <person name="Renjifo C."/>
            <person name="Currier R.B."/>
            <person name="Salgado D."/>
            <person name="Pla D."/>
            <person name="Sanz L."/>
            <person name="Hyder A.S."/>
            <person name="Ribeiro J.M."/>
            <person name="Arntzen J.W."/>
            <person name="van den Thillart G.E."/>
            <person name="Boetzer M."/>
            <person name="Pirovano W."/>
            <person name="Dirks R.P."/>
            <person name="Spaink H.P."/>
            <person name="Duboule D."/>
            <person name="McGlinn E."/>
            <person name="Kini R.M."/>
            <person name="Richardson M.K."/>
        </authorList>
    </citation>
    <scope>NUCLEOTIDE SEQUENCE</scope>
    <source>
        <tissue evidence="2">Blood</tissue>
    </source>
</reference>
<gene>
    <name evidence="2" type="primary">TTC19</name>
    <name evidence="2" type="ORF">L345_17844</name>
</gene>
<sequence>FFLFSGETGKQDEGEEGKADPKADPEDAIILLLKKAKLKIMKGELEEAERLLHEAAWLSQQSSNNTAIIYTYDM</sequence>
<feature type="region of interest" description="Disordered" evidence="1">
    <location>
        <begin position="1"/>
        <end position="23"/>
    </location>
</feature>
<comment type="caution">
    <text evidence="2">The sequence shown here is derived from an EMBL/GenBank/DDBJ whole genome shotgun (WGS) entry which is preliminary data.</text>
</comment>
<protein>
    <submittedName>
        <fullName evidence="2">Tetratricopeptide repeat protein 19, mitochondrial</fullName>
    </submittedName>
</protein>
<evidence type="ECO:0000313" key="2">
    <source>
        <dbReference type="EMBL" id="ETE56445.1"/>
    </source>
</evidence>
<accession>V8N2S3</accession>
<dbReference type="Proteomes" id="UP000018936">
    <property type="component" value="Unassembled WGS sequence"/>
</dbReference>
<dbReference type="EMBL" id="AZIM01021890">
    <property type="protein sequence ID" value="ETE56445.1"/>
    <property type="molecule type" value="Genomic_DNA"/>
</dbReference>
<evidence type="ECO:0000256" key="1">
    <source>
        <dbReference type="SAM" id="MobiDB-lite"/>
    </source>
</evidence>
<feature type="non-terminal residue" evidence="2">
    <location>
        <position position="1"/>
    </location>
</feature>
<keyword evidence="3" id="KW-1185">Reference proteome</keyword>
<evidence type="ECO:0000313" key="3">
    <source>
        <dbReference type="Proteomes" id="UP000018936"/>
    </source>
</evidence>
<organism evidence="2 3">
    <name type="scientific">Ophiophagus hannah</name>
    <name type="common">King cobra</name>
    <name type="synonym">Naja hannah</name>
    <dbReference type="NCBI Taxonomy" id="8665"/>
    <lineage>
        <taxon>Eukaryota</taxon>
        <taxon>Metazoa</taxon>
        <taxon>Chordata</taxon>
        <taxon>Craniata</taxon>
        <taxon>Vertebrata</taxon>
        <taxon>Euteleostomi</taxon>
        <taxon>Lepidosauria</taxon>
        <taxon>Squamata</taxon>
        <taxon>Bifurcata</taxon>
        <taxon>Unidentata</taxon>
        <taxon>Episquamata</taxon>
        <taxon>Toxicofera</taxon>
        <taxon>Serpentes</taxon>
        <taxon>Colubroidea</taxon>
        <taxon>Elapidae</taxon>
        <taxon>Elapinae</taxon>
        <taxon>Ophiophagus</taxon>
    </lineage>
</organism>